<proteinExistence type="inferred from homology"/>
<comment type="similarity">
    <text evidence="1">Belongs to the HpcH/HpaI aldolase family.</text>
</comment>
<gene>
    <name evidence="5" type="ORF">NP777_06010</name>
</gene>
<dbReference type="InterPro" id="IPR040442">
    <property type="entry name" value="Pyrv_kinase-like_dom_sf"/>
</dbReference>
<evidence type="ECO:0000259" key="4">
    <source>
        <dbReference type="Pfam" id="PF03328"/>
    </source>
</evidence>
<evidence type="ECO:0000313" key="5">
    <source>
        <dbReference type="EMBL" id="MCQ8187814.1"/>
    </source>
</evidence>
<dbReference type="InterPro" id="IPR050251">
    <property type="entry name" value="HpcH-HpaI_aldolase"/>
</dbReference>
<feature type="domain" description="HpcH/HpaI aldolase/citrate lyase" evidence="4">
    <location>
        <begin position="30"/>
        <end position="234"/>
    </location>
</feature>
<dbReference type="PANTHER" id="PTHR30502">
    <property type="entry name" value="2-KETO-3-DEOXY-L-RHAMNONATE ALDOLASE"/>
    <property type="match status" value="1"/>
</dbReference>
<dbReference type="GO" id="GO:0016829">
    <property type="term" value="F:lyase activity"/>
    <property type="evidence" value="ECO:0007669"/>
    <property type="project" value="UniProtKB-KW"/>
</dbReference>
<dbReference type="Proteomes" id="UP001204746">
    <property type="component" value="Unassembled WGS sequence"/>
</dbReference>
<keyword evidence="3 5" id="KW-0456">Lyase</keyword>
<evidence type="ECO:0000313" key="6">
    <source>
        <dbReference type="Proteomes" id="UP001204746"/>
    </source>
</evidence>
<name>A0ABT1UT72_9ACTN</name>
<evidence type="ECO:0000256" key="2">
    <source>
        <dbReference type="ARBA" id="ARBA00022723"/>
    </source>
</evidence>
<sequence length="259" mass="26991">MTVTELPLASRIAADTAVSGLIVKMPCAPVVELAGHLGFDFVLIDTEHGPADSAELEHHLRAADAAGIAALVRVGSNDPLAVLRTLDAGATGVVVPHISTRAEARAAVSAAHYPPHGSRGLALSTRAGRSGTIPMRRHLADAAARTVVVAQAEDVEAVDNIGAIVETDGLNAVWIGPSDLSMSLGRPGELNHPEVSASIDKIVESVLSAPACRLAVLVDTVEDAVQWRARGASMLLFNHTTILHKGMSGIVEGFRQLRD</sequence>
<dbReference type="RefSeq" id="WP_256648987.1">
    <property type="nucleotide sequence ID" value="NZ_JANIAA010000002.1"/>
</dbReference>
<comment type="caution">
    <text evidence="5">The sequence shown here is derived from an EMBL/GenBank/DDBJ whole genome shotgun (WGS) entry which is preliminary data.</text>
</comment>
<dbReference type="Gene3D" id="3.20.20.60">
    <property type="entry name" value="Phosphoenolpyruvate-binding domains"/>
    <property type="match status" value="1"/>
</dbReference>
<dbReference type="PANTHER" id="PTHR30502:SF0">
    <property type="entry name" value="PHOSPHOENOLPYRUVATE CARBOXYLASE FAMILY PROTEIN"/>
    <property type="match status" value="1"/>
</dbReference>
<dbReference type="InterPro" id="IPR015813">
    <property type="entry name" value="Pyrv/PenolPyrv_kinase-like_dom"/>
</dbReference>
<protein>
    <submittedName>
        <fullName evidence="5">Aldolase/citrate lyase family protein</fullName>
    </submittedName>
</protein>
<dbReference type="EMBL" id="JANIAA010000002">
    <property type="protein sequence ID" value="MCQ8187814.1"/>
    <property type="molecule type" value="Genomic_DNA"/>
</dbReference>
<reference evidence="5 6" key="1">
    <citation type="submission" date="2022-07" db="EMBL/GenBank/DDBJ databases">
        <authorList>
            <person name="Phongsopitanun W."/>
            <person name="Tanasupawat S."/>
        </authorList>
    </citation>
    <scope>NUCLEOTIDE SEQUENCE [LARGE SCALE GENOMIC DNA]</scope>
    <source>
        <strain evidence="5 6">RCU-064</strain>
    </source>
</reference>
<dbReference type="SUPFAM" id="SSF51621">
    <property type="entry name" value="Phosphoenolpyruvate/pyruvate domain"/>
    <property type="match status" value="1"/>
</dbReference>
<keyword evidence="2" id="KW-0479">Metal-binding</keyword>
<organism evidence="5 6">
    <name type="scientific">Streptomyces rugosispiralis</name>
    <dbReference type="NCBI Taxonomy" id="2967341"/>
    <lineage>
        <taxon>Bacteria</taxon>
        <taxon>Bacillati</taxon>
        <taxon>Actinomycetota</taxon>
        <taxon>Actinomycetes</taxon>
        <taxon>Kitasatosporales</taxon>
        <taxon>Streptomycetaceae</taxon>
        <taxon>Streptomyces</taxon>
    </lineage>
</organism>
<evidence type="ECO:0000256" key="3">
    <source>
        <dbReference type="ARBA" id="ARBA00023239"/>
    </source>
</evidence>
<accession>A0ABT1UT72</accession>
<evidence type="ECO:0000256" key="1">
    <source>
        <dbReference type="ARBA" id="ARBA00005568"/>
    </source>
</evidence>
<keyword evidence="6" id="KW-1185">Reference proteome</keyword>
<dbReference type="InterPro" id="IPR005000">
    <property type="entry name" value="Aldolase/citrate-lyase_domain"/>
</dbReference>
<dbReference type="Pfam" id="PF03328">
    <property type="entry name" value="HpcH_HpaI"/>
    <property type="match status" value="1"/>
</dbReference>